<sequence>MPQIPERHNGRANAVHEEHALPVLGTPLVHADRAVRRRDVAGSRERVLGRIRRISESGL</sequence>
<proteinExistence type="predicted"/>
<organism evidence="1 2">
    <name type="scientific">Xylaria bambusicola</name>
    <dbReference type="NCBI Taxonomy" id="326684"/>
    <lineage>
        <taxon>Eukaryota</taxon>
        <taxon>Fungi</taxon>
        <taxon>Dikarya</taxon>
        <taxon>Ascomycota</taxon>
        <taxon>Pezizomycotina</taxon>
        <taxon>Sordariomycetes</taxon>
        <taxon>Xylariomycetidae</taxon>
        <taxon>Xylariales</taxon>
        <taxon>Xylariaceae</taxon>
        <taxon>Xylaria</taxon>
    </lineage>
</organism>
<dbReference type="EMBL" id="JAWHQM010000058">
    <property type="protein sequence ID" value="KAK5635826.1"/>
    <property type="molecule type" value="Genomic_DNA"/>
</dbReference>
<accession>A0AAN7ZD85</accession>
<protein>
    <submittedName>
        <fullName evidence="1">Uncharacterized protein</fullName>
    </submittedName>
</protein>
<reference evidence="1 2" key="1">
    <citation type="submission" date="2023-10" db="EMBL/GenBank/DDBJ databases">
        <title>Draft genome sequence of Xylaria bambusicola isolate GMP-LS, the root and basal stem rot pathogen of sugarcane in Indonesia.</title>
        <authorList>
            <person name="Selvaraj P."/>
            <person name="Muralishankar V."/>
            <person name="Muruganantham S."/>
            <person name="Sp S."/>
            <person name="Haryani S."/>
            <person name="Lau K.J.X."/>
            <person name="Naqvi N.I."/>
        </authorList>
    </citation>
    <scope>NUCLEOTIDE SEQUENCE [LARGE SCALE GENOMIC DNA]</scope>
    <source>
        <strain evidence="1">GMP-LS</strain>
    </source>
</reference>
<keyword evidence="2" id="KW-1185">Reference proteome</keyword>
<dbReference type="Proteomes" id="UP001305414">
    <property type="component" value="Unassembled WGS sequence"/>
</dbReference>
<dbReference type="AlphaFoldDB" id="A0AAN7ZD85"/>
<gene>
    <name evidence="1" type="ORF">RRF57_011537</name>
</gene>
<comment type="caution">
    <text evidence="1">The sequence shown here is derived from an EMBL/GenBank/DDBJ whole genome shotgun (WGS) entry which is preliminary data.</text>
</comment>
<name>A0AAN7ZD85_9PEZI</name>
<evidence type="ECO:0000313" key="1">
    <source>
        <dbReference type="EMBL" id="KAK5635826.1"/>
    </source>
</evidence>
<evidence type="ECO:0000313" key="2">
    <source>
        <dbReference type="Proteomes" id="UP001305414"/>
    </source>
</evidence>